<evidence type="ECO:0000256" key="3">
    <source>
        <dbReference type="ARBA" id="ARBA00022771"/>
    </source>
</evidence>
<dbReference type="VEuPathDB" id="TriTrypDB:TcYC6_0075780"/>
<protein>
    <submittedName>
        <fullName evidence="7">Putative heat shock protein DNAJ</fullName>
    </submittedName>
</protein>
<evidence type="ECO:0000256" key="2">
    <source>
        <dbReference type="ARBA" id="ARBA00022737"/>
    </source>
</evidence>
<dbReference type="FunFam" id="2.10.230.10:FF:000001">
    <property type="entry name" value="DnaJ subfamily A member 2"/>
    <property type="match status" value="1"/>
</dbReference>
<dbReference type="InterPro" id="IPR001305">
    <property type="entry name" value="HSP_DnaJ_Cys-rich_dom"/>
</dbReference>
<proteinExistence type="predicted"/>
<dbReference type="VEuPathDB" id="TriTrypDB:ECC02_009221"/>
<dbReference type="Proteomes" id="UP000246121">
    <property type="component" value="Unassembled WGS sequence"/>
</dbReference>
<keyword evidence="2" id="KW-0677">Repeat</keyword>
<dbReference type="VEuPathDB" id="TriTrypDB:C3747_88g53"/>
<dbReference type="VEuPathDB" id="TriTrypDB:C4B63_184g39"/>
<dbReference type="EMBL" id="PRFA01000184">
    <property type="protein sequence ID" value="PWU85062.1"/>
    <property type="molecule type" value="Genomic_DNA"/>
</dbReference>
<dbReference type="GO" id="GO:0008270">
    <property type="term" value="F:zinc ion binding"/>
    <property type="evidence" value="ECO:0007669"/>
    <property type="project" value="UniProtKB-KW"/>
</dbReference>
<dbReference type="InterPro" id="IPR036410">
    <property type="entry name" value="HSP_DnaJ_Cys-rich_dom_sf"/>
</dbReference>
<dbReference type="CDD" id="cd10719">
    <property type="entry name" value="DnaJ_zf"/>
    <property type="match status" value="1"/>
</dbReference>
<evidence type="ECO:0000256" key="1">
    <source>
        <dbReference type="ARBA" id="ARBA00022723"/>
    </source>
</evidence>
<reference evidence="7 8" key="1">
    <citation type="journal article" date="2018" name="Microb. Genom.">
        <title>Expanding an expanded genome: long-read sequencing of Trypanosoma cruzi.</title>
        <authorList>
            <person name="Berna L."/>
            <person name="Rodriguez M."/>
            <person name="Chiribao M.L."/>
            <person name="Parodi-Talice A."/>
            <person name="Pita S."/>
            <person name="Rijo G."/>
            <person name="Alvarez-Valin F."/>
            <person name="Robello C."/>
        </authorList>
    </citation>
    <scope>NUCLEOTIDE SEQUENCE [LARGE SCALE GENOMIC DNA]</scope>
    <source>
        <strain evidence="7 8">Dm28c</strain>
    </source>
</reference>
<evidence type="ECO:0000313" key="7">
    <source>
        <dbReference type="EMBL" id="PWU85062.1"/>
    </source>
</evidence>
<organism evidence="7 8">
    <name type="scientific">Trypanosoma cruzi</name>
    <dbReference type="NCBI Taxonomy" id="5693"/>
    <lineage>
        <taxon>Eukaryota</taxon>
        <taxon>Discoba</taxon>
        <taxon>Euglenozoa</taxon>
        <taxon>Kinetoplastea</taxon>
        <taxon>Metakinetoplastina</taxon>
        <taxon>Trypanosomatida</taxon>
        <taxon>Trypanosomatidae</taxon>
        <taxon>Trypanosoma</taxon>
        <taxon>Schizotrypanum</taxon>
    </lineage>
</organism>
<dbReference type="VEuPathDB" id="TriTrypDB:TcG_07973"/>
<comment type="caution">
    <text evidence="7">The sequence shown here is derived from an EMBL/GenBank/DDBJ whole genome shotgun (WGS) entry which is preliminary data.</text>
</comment>
<dbReference type="Pfam" id="PF00684">
    <property type="entry name" value="DnaJ_CXXCXGXG"/>
    <property type="match status" value="1"/>
</dbReference>
<keyword evidence="1 5" id="KW-0479">Metal-binding</keyword>
<dbReference type="GO" id="GO:0051082">
    <property type="term" value="F:unfolded protein binding"/>
    <property type="evidence" value="ECO:0007669"/>
    <property type="project" value="InterPro"/>
</dbReference>
<dbReference type="AlphaFoldDB" id="A0A2V2UPJ5"/>
<evidence type="ECO:0000256" key="4">
    <source>
        <dbReference type="ARBA" id="ARBA00022833"/>
    </source>
</evidence>
<evidence type="ECO:0000259" key="6">
    <source>
        <dbReference type="PROSITE" id="PS51188"/>
    </source>
</evidence>
<keyword evidence="3 5" id="KW-0863">Zinc-finger</keyword>
<gene>
    <name evidence="7" type="ORF">C4B63_184g39</name>
</gene>
<feature type="zinc finger region" description="CR-type" evidence="5">
    <location>
        <begin position="66"/>
        <end position="151"/>
    </location>
</feature>
<dbReference type="VEuPathDB" id="TriTrypDB:TCDM_08977"/>
<dbReference type="GO" id="GO:0006457">
    <property type="term" value="P:protein folding"/>
    <property type="evidence" value="ECO:0007669"/>
    <property type="project" value="InterPro"/>
</dbReference>
<dbReference type="VEuPathDB" id="TriTrypDB:BCY84_02988"/>
<dbReference type="Gene3D" id="2.10.230.10">
    <property type="entry name" value="Heat shock protein DnaJ, cysteine-rich domain"/>
    <property type="match status" value="1"/>
</dbReference>
<evidence type="ECO:0000313" key="8">
    <source>
        <dbReference type="Proteomes" id="UP000246121"/>
    </source>
</evidence>
<keyword evidence="4 5" id="KW-0862">Zinc</keyword>
<dbReference type="VEuPathDB" id="TriTrypDB:TcCL_NonESM08043"/>
<dbReference type="InterPro" id="IPR008971">
    <property type="entry name" value="HSP40/DnaJ_pept-bd"/>
</dbReference>
<dbReference type="SUPFAM" id="SSF49493">
    <property type="entry name" value="HSP40/DnaJ peptide-binding domain"/>
    <property type="match status" value="1"/>
</dbReference>
<dbReference type="SUPFAM" id="SSF57938">
    <property type="entry name" value="DnaJ/Hsp40 cysteine-rich domain"/>
    <property type="match status" value="1"/>
</dbReference>
<feature type="domain" description="CR-type" evidence="6">
    <location>
        <begin position="66"/>
        <end position="151"/>
    </location>
</feature>
<evidence type="ECO:0000256" key="5">
    <source>
        <dbReference type="PROSITE-ProRule" id="PRU00546"/>
    </source>
</evidence>
<dbReference type="PANTHER" id="PTHR43888">
    <property type="entry name" value="DNAJ-LIKE-2, ISOFORM A-RELATED"/>
    <property type="match status" value="1"/>
</dbReference>
<name>A0A2V2UPJ5_TRYCR</name>
<keyword evidence="7" id="KW-0346">Stress response</keyword>
<dbReference type="InterPro" id="IPR044713">
    <property type="entry name" value="DNJA1/2-like"/>
</dbReference>
<dbReference type="PROSITE" id="PS51188">
    <property type="entry name" value="ZF_CR"/>
    <property type="match status" value="1"/>
</dbReference>
<accession>A0A2V2UPJ5</accession>
<sequence>MNAFQTLKSAAGTTNLAKRGLKWKVVELTPLISLQVFLVEAVLVGNQNQKILFMSCLCLLKLSIQERRLSWQLHVIACAPACNGSGSKVPNASVTCKECDGRGVKLITRSIGPGFIQQMQVACPKCRGKGTDMREEDKCDSCRGQQIKKDKKIFEIFVEKGMHRGDNATFRGEGDQIPGVRLSGDIIIIFEQKTTSCFYA</sequence>
<dbReference type="VEuPathDB" id="TriTrypDB:TCSYLVIO_003497"/>
<dbReference type="GO" id="GO:0030544">
    <property type="term" value="F:Hsp70 protein binding"/>
    <property type="evidence" value="ECO:0007669"/>
    <property type="project" value="InterPro"/>
</dbReference>
<dbReference type="VEuPathDB" id="TriTrypDB:TcBrA4_0100200"/>
<dbReference type="VEuPathDB" id="TriTrypDB:Tc_MARK_9726"/>
<dbReference type="VEuPathDB" id="TriTrypDB:TcCLB.511627.110"/>